<evidence type="ECO:0000313" key="2">
    <source>
        <dbReference type="EMBL" id="GKV49993.1"/>
    </source>
</evidence>
<reference evidence="2 3" key="1">
    <citation type="journal article" date="2021" name="Commun. Biol.">
        <title>The genome of Shorea leprosula (Dipterocarpaceae) highlights the ecological relevance of drought in aseasonal tropical rainforests.</title>
        <authorList>
            <person name="Ng K.K.S."/>
            <person name="Kobayashi M.J."/>
            <person name="Fawcett J.A."/>
            <person name="Hatakeyama M."/>
            <person name="Paape T."/>
            <person name="Ng C.H."/>
            <person name="Ang C.C."/>
            <person name="Tnah L.H."/>
            <person name="Lee C.T."/>
            <person name="Nishiyama T."/>
            <person name="Sese J."/>
            <person name="O'Brien M.J."/>
            <person name="Copetti D."/>
            <person name="Mohd Noor M.I."/>
            <person name="Ong R.C."/>
            <person name="Putra M."/>
            <person name="Sireger I.Z."/>
            <person name="Indrioko S."/>
            <person name="Kosugi Y."/>
            <person name="Izuno A."/>
            <person name="Isagi Y."/>
            <person name="Lee S.L."/>
            <person name="Shimizu K.K."/>
        </authorList>
    </citation>
    <scope>NUCLEOTIDE SEQUENCE [LARGE SCALE GENOMIC DNA]</scope>
    <source>
        <strain evidence="2">214</strain>
    </source>
</reference>
<proteinExistence type="predicted"/>
<evidence type="ECO:0000313" key="3">
    <source>
        <dbReference type="Proteomes" id="UP001054252"/>
    </source>
</evidence>
<keyword evidence="3" id="KW-1185">Reference proteome</keyword>
<accession>A0AAV5MKK9</accession>
<protein>
    <submittedName>
        <fullName evidence="2">Uncharacterized protein</fullName>
    </submittedName>
</protein>
<dbReference type="EMBL" id="BPVZ01000331">
    <property type="protein sequence ID" value="GKV49993.1"/>
    <property type="molecule type" value="Genomic_DNA"/>
</dbReference>
<dbReference type="Proteomes" id="UP001054252">
    <property type="component" value="Unassembled WGS sequence"/>
</dbReference>
<sequence length="42" mass="4750">MLVLVKTDTGKVKKGERTSEKMKKEEQGLKADKIMKRMGGKI</sequence>
<dbReference type="AlphaFoldDB" id="A0AAV5MKK9"/>
<evidence type="ECO:0000256" key="1">
    <source>
        <dbReference type="SAM" id="MobiDB-lite"/>
    </source>
</evidence>
<feature type="region of interest" description="Disordered" evidence="1">
    <location>
        <begin position="7"/>
        <end position="26"/>
    </location>
</feature>
<name>A0AAV5MKK9_9ROSI</name>
<comment type="caution">
    <text evidence="2">The sequence shown here is derived from an EMBL/GenBank/DDBJ whole genome shotgun (WGS) entry which is preliminary data.</text>
</comment>
<organism evidence="2 3">
    <name type="scientific">Rubroshorea leprosula</name>
    <dbReference type="NCBI Taxonomy" id="152421"/>
    <lineage>
        <taxon>Eukaryota</taxon>
        <taxon>Viridiplantae</taxon>
        <taxon>Streptophyta</taxon>
        <taxon>Embryophyta</taxon>
        <taxon>Tracheophyta</taxon>
        <taxon>Spermatophyta</taxon>
        <taxon>Magnoliopsida</taxon>
        <taxon>eudicotyledons</taxon>
        <taxon>Gunneridae</taxon>
        <taxon>Pentapetalae</taxon>
        <taxon>rosids</taxon>
        <taxon>malvids</taxon>
        <taxon>Malvales</taxon>
        <taxon>Dipterocarpaceae</taxon>
        <taxon>Rubroshorea</taxon>
    </lineage>
</organism>
<feature type="compositionally biased region" description="Basic and acidic residues" evidence="1">
    <location>
        <begin position="8"/>
        <end position="26"/>
    </location>
</feature>
<gene>
    <name evidence="2" type="ORF">SLEP1_g56711</name>
</gene>